<feature type="transmembrane region" description="Helical" evidence="7">
    <location>
        <begin position="12"/>
        <end position="34"/>
    </location>
</feature>
<dbReference type="OrthoDB" id="9804822at2"/>
<evidence type="ECO:0000256" key="5">
    <source>
        <dbReference type="ARBA" id="ARBA00022989"/>
    </source>
</evidence>
<dbReference type="AlphaFoldDB" id="A0A1T4XQH4"/>
<dbReference type="PANTHER" id="PTHR30086">
    <property type="entry name" value="ARGININE EXPORTER PROTEIN ARGO"/>
    <property type="match status" value="1"/>
</dbReference>
<evidence type="ECO:0000256" key="1">
    <source>
        <dbReference type="ARBA" id="ARBA00004651"/>
    </source>
</evidence>
<dbReference type="PIRSF" id="PIRSF006324">
    <property type="entry name" value="LeuE"/>
    <property type="match status" value="1"/>
</dbReference>
<evidence type="ECO:0000313" key="9">
    <source>
        <dbReference type="Proteomes" id="UP000190460"/>
    </source>
</evidence>
<name>A0A1T4XQH4_9GAMM</name>
<keyword evidence="3" id="KW-1003">Cell membrane</keyword>
<dbReference type="EMBL" id="FUYB01000021">
    <property type="protein sequence ID" value="SKA91790.1"/>
    <property type="molecule type" value="Genomic_DNA"/>
</dbReference>
<evidence type="ECO:0000256" key="2">
    <source>
        <dbReference type="ARBA" id="ARBA00007928"/>
    </source>
</evidence>
<keyword evidence="9" id="KW-1185">Reference proteome</keyword>
<keyword evidence="4 7" id="KW-0812">Transmembrane</keyword>
<dbReference type="GO" id="GO:0015190">
    <property type="term" value="F:L-leucine transmembrane transporter activity"/>
    <property type="evidence" value="ECO:0007669"/>
    <property type="project" value="TreeGrafter"/>
</dbReference>
<comment type="subcellular location">
    <subcellularLocation>
        <location evidence="1">Cell membrane</location>
        <topology evidence="1">Multi-pass membrane protein</topology>
    </subcellularLocation>
</comment>
<dbReference type="InterPro" id="IPR001123">
    <property type="entry name" value="LeuE-type"/>
</dbReference>
<dbReference type="PANTHER" id="PTHR30086:SF15">
    <property type="entry name" value="LEUCINE EFFLUX PROTEIN"/>
    <property type="match status" value="1"/>
</dbReference>
<proteinExistence type="inferred from homology"/>
<feature type="transmembrane region" description="Helical" evidence="7">
    <location>
        <begin position="46"/>
        <end position="68"/>
    </location>
</feature>
<evidence type="ECO:0000256" key="6">
    <source>
        <dbReference type="ARBA" id="ARBA00023136"/>
    </source>
</evidence>
<evidence type="ECO:0000256" key="3">
    <source>
        <dbReference type="ARBA" id="ARBA00022475"/>
    </source>
</evidence>
<dbReference type="Proteomes" id="UP000190460">
    <property type="component" value="Unassembled WGS sequence"/>
</dbReference>
<keyword evidence="6 7" id="KW-0472">Membrane</keyword>
<reference evidence="8 9" key="1">
    <citation type="submission" date="2017-02" db="EMBL/GenBank/DDBJ databases">
        <authorList>
            <person name="Peterson S.W."/>
        </authorList>
    </citation>
    <scope>NUCLEOTIDE SEQUENCE [LARGE SCALE GENOMIC DNA]</scope>
    <source>
        <strain evidence="8 9">ATCC 49788</strain>
    </source>
</reference>
<organism evidence="8 9">
    <name type="scientific">Thiothrix eikelboomii</name>
    <dbReference type="NCBI Taxonomy" id="92487"/>
    <lineage>
        <taxon>Bacteria</taxon>
        <taxon>Pseudomonadati</taxon>
        <taxon>Pseudomonadota</taxon>
        <taxon>Gammaproteobacteria</taxon>
        <taxon>Thiotrichales</taxon>
        <taxon>Thiotrichaceae</taxon>
        <taxon>Thiothrix</taxon>
    </lineage>
</organism>
<dbReference type="STRING" id="92487.SAMN02745130_03302"/>
<evidence type="ECO:0000313" key="8">
    <source>
        <dbReference type="EMBL" id="SKA91790.1"/>
    </source>
</evidence>
<evidence type="ECO:0000256" key="7">
    <source>
        <dbReference type="SAM" id="Phobius"/>
    </source>
</evidence>
<protein>
    <submittedName>
        <fullName evidence="8">Leucine efflux protein</fullName>
    </submittedName>
</protein>
<dbReference type="GO" id="GO:0005886">
    <property type="term" value="C:plasma membrane"/>
    <property type="evidence" value="ECO:0007669"/>
    <property type="project" value="UniProtKB-SubCell"/>
</dbReference>
<feature type="transmembrane region" description="Helical" evidence="7">
    <location>
        <begin position="74"/>
        <end position="96"/>
    </location>
</feature>
<evidence type="ECO:0000256" key="4">
    <source>
        <dbReference type="ARBA" id="ARBA00022692"/>
    </source>
</evidence>
<comment type="similarity">
    <text evidence="2">Belongs to the Rht family.</text>
</comment>
<sequence length="225" mass="24173">MMEQFGVNSYLTYVLGVIMIVLLPGPNSLYVLALAAQQGVRAGWQAALGIFVGDAVLMLASAAGAVTLLQTYPFIFHIVQYAGAAYLIYLGVRLILAAIKTWPKNEQLQTVIEQPVAEPKLAKQASPFAKALLISLLNPKAILFFLSFFVQFVDPKFPQPALSFLILAVTLQFFSALYLATLIYGGNYLAASFRQRKRLSAVSTGGTGVAFLGFAAKLASTSALA</sequence>
<keyword evidence="5 7" id="KW-1133">Transmembrane helix</keyword>
<dbReference type="GO" id="GO:0015820">
    <property type="term" value="P:L-leucine transport"/>
    <property type="evidence" value="ECO:0007669"/>
    <property type="project" value="TreeGrafter"/>
</dbReference>
<dbReference type="Pfam" id="PF01810">
    <property type="entry name" value="LysE"/>
    <property type="match status" value="1"/>
</dbReference>
<dbReference type="NCBIfam" id="NF008201">
    <property type="entry name" value="PRK10958.1"/>
    <property type="match status" value="1"/>
</dbReference>
<feature type="transmembrane region" description="Helical" evidence="7">
    <location>
        <begin position="131"/>
        <end position="152"/>
    </location>
</feature>
<accession>A0A1T4XQH4</accession>
<dbReference type="RefSeq" id="WP_078923745.1">
    <property type="nucleotide sequence ID" value="NZ_FUYB01000021.1"/>
</dbReference>
<gene>
    <name evidence="8" type="ORF">SAMN02745130_03302</name>
</gene>
<feature type="transmembrane region" description="Helical" evidence="7">
    <location>
        <begin position="164"/>
        <end position="190"/>
    </location>
</feature>